<reference evidence="1" key="1">
    <citation type="submission" date="2020-03" db="EMBL/GenBank/DDBJ databases">
        <title>The deep terrestrial virosphere.</title>
        <authorList>
            <person name="Holmfeldt K."/>
            <person name="Nilsson E."/>
            <person name="Simone D."/>
            <person name="Lopez-Fernandez M."/>
            <person name="Wu X."/>
            <person name="de Brujin I."/>
            <person name="Lundin D."/>
            <person name="Andersson A."/>
            <person name="Bertilsson S."/>
            <person name="Dopson M."/>
        </authorList>
    </citation>
    <scope>NUCLEOTIDE SEQUENCE</scope>
    <source>
        <strain evidence="1">MM415A05217</strain>
    </source>
</reference>
<accession>A0A6M3JGG9</accession>
<name>A0A6M3JGG9_9ZZZZ</name>
<dbReference type="AlphaFoldDB" id="A0A6M3JGG9"/>
<protein>
    <submittedName>
        <fullName evidence="1">Uncharacterized protein</fullName>
    </submittedName>
</protein>
<gene>
    <name evidence="1" type="ORF">MM415A05217_0010</name>
</gene>
<proteinExistence type="predicted"/>
<organism evidence="1">
    <name type="scientific">viral metagenome</name>
    <dbReference type="NCBI Taxonomy" id="1070528"/>
    <lineage>
        <taxon>unclassified sequences</taxon>
        <taxon>metagenomes</taxon>
        <taxon>organismal metagenomes</taxon>
    </lineage>
</organism>
<dbReference type="EMBL" id="MT141669">
    <property type="protein sequence ID" value="QJA69013.1"/>
    <property type="molecule type" value="Genomic_DNA"/>
</dbReference>
<sequence length="43" mass="5160">MKEIQAWLRNKNMSLFYTLKHKIGKPRAMLVYTMIDNLIKHIA</sequence>
<evidence type="ECO:0000313" key="1">
    <source>
        <dbReference type="EMBL" id="QJA69013.1"/>
    </source>
</evidence>